<keyword evidence="2 5" id="KW-0238">DNA-binding</keyword>
<dbReference type="PROSITE" id="PS01124">
    <property type="entry name" value="HTH_ARAC_FAMILY_2"/>
    <property type="match status" value="1"/>
</dbReference>
<feature type="domain" description="HTH araC/xylS-type" evidence="4">
    <location>
        <begin position="192"/>
        <end position="290"/>
    </location>
</feature>
<dbReference type="Gene3D" id="1.10.10.60">
    <property type="entry name" value="Homeodomain-like"/>
    <property type="match status" value="1"/>
</dbReference>
<evidence type="ECO:0000256" key="3">
    <source>
        <dbReference type="ARBA" id="ARBA00023163"/>
    </source>
</evidence>
<keyword evidence="6" id="KW-1185">Reference proteome</keyword>
<dbReference type="Proteomes" id="UP000430202">
    <property type="component" value="Unassembled WGS sequence"/>
</dbReference>
<sequence length="299" mass="34566">MDDIPQIGIPELYKEDGMHNGTIHPGLILLKARNMPEYLKNGNPFRNINYGISFFVDDNCEISIDNNNYTPKKNTVYFCGPGQVIKIKGEFKDGGIGILFQTDFILKHGAQQWIQSLPIFNRFLREPLIELTDGDLLMFQTLLKRLETEYHSNNTLKYDALEAQLTLILIELSRLYEESKGTKKNIDTKHILALESLINKQFKYNRSVVDYASQLCVTPQHLNRITKKAIGKSVGELINEKLIMEIKRYLVYTDMSCEEIAHIFNFHDNSYFTKTFKKAVGETPKAFRKQQKELYLPLS</sequence>
<evidence type="ECO:0000313" key="5">
    <source>
        <dbReference type="EMBL" id="VXC12470.1"/>
    </source>
</evidence>
<keyword evidence="1" id="KW-0805">Transcription regulation</keyword>
<dbReference type="PANTHER" id="PTHR43280">
    <property type="entry name" value="ARAC-FAMILY TRANSCRIPTIONAL REGULATOR"/>
    <property type="match status" value="1"/>
</dbReference>
<gene>
    <name evidence="5" type="ORF">MARI151_60101</name>
</gene>
<evidence type="ECO:0000256" key="2">
    <source>
        <dbReference type="ARBA" id="ARBA00023125"/>
    </source>
</evidence>
<dbReference type="InterPro" id="IPR018060">
    <property type="entry name" value="HTH_AraC"/>
</dbReference>
<accession>A0A653W1B7</accession>
<dbReference type="SUPFAM" id="SSF46689">
    <property type="entry name" value="Homeodomain-like"/>
    <property type="match status" value="1"/>
</dbReference>
<dbReference type="Pfam" id="PF12833">
    <property type="entry name" value="HTH_18"/>
    <property type="match status" value="1"/>
</dbReference>
<dbReference type="EMBL" id="CABWLR010000006">
    <property type="protein sequence ID" value="VXC12470.1"/>
    <property type="molecule type" value="Genomic_DNA"/>
</dbReference>
<keyword evidence="3" id="KW-0804">Transcription</keyword>
<evidence type="ECO:0000259" key="4">
    <source>
        <dbReference type="PROSITE" id="PS01124"/>
    </source>
</evidence>
<reference evidence="5 6" key="1">
    <citation type="submission" date="2019-10" db="EMBL/GenBank/DDBJ databases">
        <authorList>
            <person name="Karimi E."/>
        </authorList>
    </citation>
    <scope>NUCLEOTIDE SEQUENCE [LARGE SCALE GENOMIC DNA]</scope>
    <source>
        <strain evidence="5">Maribacter sp. 151</strain>
    </source>
</reference>
<evidence type="ECO:0000313" key="6">
    <source>
        <dbReference type="Proteomes" id="UP000430202"/>
    </source>
</evidence>
<protein>
    <submittedName>
        <fullName evidence="5">AraC-type DNA-binding protein</fullName>
    </submittedName>
</protein>
<name>A0A653W1B7_9FLAO</name>
<organism evidence="5 6">
    <name type="scientific">Maribacter litoralis</name>
    <dbReference type="NCBI Taxonomy" id="2059726"/>
    <lineage>
        <taxon>Bacteria</taxon>
        <taxon>Pseudomonadati</taxon>
        <taxon>Bacteroidota</taxon>
        <taxon>Flavobacteriia</taxon>
        <taxon>Flavobacteriales</taxon>
        <taxon>Flavobacteriaceae</taxon>
        <taxon>Maribacter</taxon>
    </lineage>
</organism>
<dbReference type="RefSeq" id="WP_159303782.1">
    <property type="nucleotide sequence ID" value="NZ_LR733271.1"/>
</dbReference>
<dbReference type="GO" id="GO:0043565">
    <property type="term" value="F:sequence-specific DNA binding"/>
    <property type="evidence" value="ECO:0007669"/>
    <property type="project" value="InterPro"/>
</dbReference>
<dbReference type="SMART" id="SM00342">
    <property type="entry name" value="HTH_ARAC"/>
    <property type="match status" value="1"/>
</dbReference>
<dbReference type="AlphaFoldDB" id="A0A653W1B7"/>
<proteinExistence type="predicted"/>
<dbReference type="GO" id="GO:0003700">
    <property type="term" value="F:DNA-binding transcription factor activity"/>
    <property type="evidence" value="ECO:0007669"/>
    <property type="project" value="InterPro"/>
</dbReference>
<evidence type="ECO:0000256" key="1">
    <source>
        <dbReference type="ARBA" id="ARBA00023015"/>
    </source>
</evidence>
<dbReference type="InterPro" id="IPR009057">
    <property type="entry name" value="Homeodomain-like_sf"/>
</dbReference>
<dbReference type="PANTHER" id="PTHR43280:SF32">
    <property type="entry name" value="TRANSCRIPTIONAL REGULATORY PROTEIN"/>
    <property type="match status" value="1"/>
</dbReference>